<protein>
    <submittedName>
        <fullName evidence="1">Uncharacterized protein</fullName>
    </submittedName>
</protein>
<comment type="caution">
    <text evidence="1">The sequence shown here is derived from an EMBL/GenBank/DDBJ whole genome shotgun (WGS) entry which is preliminary data.</text>
</comment>
<reference evidence="1 2" key="1">
    <citation type="submission" date="2020-04" db="EMBL/GenBank/DDBJ databases">
        <authorList>
            <consortium name="Desulfovibrio sp. FSS-1 genome sequencing consortium"/>
            <person name="Shimoshige H."/>
            <person name="Kobayashi H."/>
            <person name="Maekawa T."/>
        </authorList>
    </citation>
    <scope>NUCLEOTIDE SEQUENCE [LARGE SCALE GENOMIC DNA]</scope>
    <source>
        <strain evidence="1 2">SIID29052-01</strain>
    </source>
</reference>
<proteinExistence type="predicted"/>
<reference evidence="1 2" key="2">
    <citation type="submission" date="2020-05" db="EMBL/GenBank/DDBJ databases">
        <title>Draft genome sequence of Desulfovibrio sp. strainFSS-1.</title>
        <authorList>
            <person name="Shimoshige H."/>
            <person name="Kobayashi H."/>
            <person name="Maekawa T."/>
        </authorList>
    </citation>
    <scope>NUCLEOTIDE SEQUENCE [LARGE SCALE GENOMIC DNA]</scope>
    <source>
        <strain evidence="1 2">SIID29052-01</strain>
    </source>
</reference>
<accession>A0A6V8LYK3</accession>
<name>A0A6V8LYK3_9BACT</name>
<sequence>MRAFGFINYEHVVGLSQECYDITDDDDIADEVMRWQEFTADHFRAEFYPARPFELCIADEDALMELSGIKDRRTFRRAIRTLENGRLIESLGDFVDGDHTWAVAVCGVLPSREECLAA</sequence>
<keyword evidence="2" id="KW-1185">Reference proteome</keyword>
<dbReference type="EMBL" id="BLTE01000011">
    <property type="protein sequence ID" value="GFK94727.1"/>
    <property type="molecule type" value="Genomic_DNA"/>
</dbReference>
<evidence type="ECO:0000313" key="2">
    <source>
        <dbReference type="Proteomes" id="UP000494245"/>
    </source>
</evidence>
<organism evidence="1 2">
    <name type="scientific">Fundidesulfovibrio magnetotacticus</name>
    <dbReference type="NCBI Taxonomy" id="2730080"/>
    <lineage>
        <taxon>Bacteria</taxon>
        <taxon>Pseudomonadati</taxon>
        <taxon>Thermodesulfobacteriota</taxon>
        <taxon>Desulfovibrionia</taxon>
        <taxon>Desulfovibrionales</taxon>
        <taxon>Desulfovibrionaceae</taxon>
        <taxon>Fundidesulfovibrio</taxon>
    </lineage>
</organism>
<dbReference type="Proteomes" id="UP000494245">
    <property type="component" value="Unassembled WGS sequence"/>
</dbReference>
<gene>
    <name evidence="1" type="ORF">NNJEOMEG_02574</name>
</gene>
<dbReference type="AlphaFoldDB" id="A0A6V8LYK3"/>
<evidence type="ECO:0000313" key="1">
    <source>
        <dbReference type="EMBL" id="GFK94727.1"/>
    </source>
</evidence>